<protein>
    <recommendedName>
        <fullName evidence="3">Pilus assembly protein CpaE</fullName>
    </recommendedName>
</protein>
<accession>A0ABX9AP24</accession>
<dbReference type="SUPFAM" id="SSF52540">
    <property type="entry name" value="P-loop containing nucleoside triphosphate hydrolases"/>
    <property type="match status" value="1"/>
</dbReference>
<organism evidence="1 2">
    <name type="scientific">Symbiopectobacterium purcellii</name>
    <dbReference type="NCBI Taxonomy" id="2871826"/>
    <lineage>
        <taxon>Bacteria</taxon>
        <taxon>Pseudomonadati</taxon>
        <taxon>Pseudomonadota</taxon>
        <taxon>Gammaproteobacteria</taxon>
        <taxon>Enterobacterales</taxon>
        <taxon>Enterobacteriaceae</taxon>
    </lineage>
</organism>
<evidence type="ECO:0000313" key="2">
    <source>
        <dbReference type="Proteomes" id="UP000825886"/>
    </source>
</evidence>
<sequence length="382" mass="42106">MKLFFDTKTNNKNTTLKSQKKKFAQPILIISPRPDVMSEIVSQLLMHHLADVIPHEANFFTMNDNPAASDAIAVIVDIGDVDNVELIMQMVALLIPVSAKPILVGNNDSIRFAHALMMSGTSYLHIGSQLAQLPDLIRDPIPTAHNRVTMKISVLGCKGGAGASTVAHQLFKAAGMLTSIPMLLVQGCSGSRDLDLLLAKALPNDGSIADLTAHQSVKMETCDAAWLYEDTAFNRYNLAFFDHGIHTHLEQQLEQAFIQSHVIVLVISRALASLRVAKNILEEHKRFLLANPLKETRIFLCLNESHPKNTDELVNADIEEYLGLAIFSVNAYNVHHNQLSSESSLYRLAAHLLGKSLGPKPARKVLFSLPTFRRTARQNAVV</sequence>
<name>A0ABX9AP24_9ENTR</name>
<keyword evidence="2" id="KW-1185">Reference proteome</keyword>
<evidence type="ECO:0000313" key="1">
    <source>
        <dbReference type="EMBL" id="QZN94745.1"/>
    </source>
</evidence>
<proteinExistence type="predicted"/>
<dbReference type="RefSeq" id="WP_222157859.1">
    <property type="nucleotide sequence ID" value="NZ_CP081864.1"/>
</dbReference>
<dbReference type="Gene3D" id="3.40.50.300">
    <property type="entry name" value="P-loop containing nucleotide triphosphate hydrolases"/>
    <property type="match status" value="1"/>
</dbReference>
<dbReference type="EMBL" id="CP081864">
    <property type="protein sequence ID" value="QZN94745.1"/>
    <property type="molecule type" value="Genomic_DNA"/>
</dbReference>
<reference evidence="1 2" key="1">
    <citation type="submission" date="2021-08" db="EMBL/GenBank/DDBJ databases">
        <title>Culture and genomic analysis of Symbiopectobacterium purcellii sp. nov. gen. nov., isolated from the leafhopper Empoasca decipiens.</title>
        <authorList>
            <person name="Nadal-Jimenez P."/>
            <person name="Siozios S."/>
            <person name="Halliday N."/>
            <person name="Camara M."/>
            <person name="Hurst G.D.D."/>
        </authorList>
    </citation>
    <scope>NUCLEOTIDE SEQUENCE [LARGE SCALE GENOMIC DNA]</scope>
    <source>
        <strain evidence="1 2">SyEd1</strain>
    </source>
</reference>
<gene>
    <name evidence="1" type="ORF">K6K13_15885</name>
</gene>
<dbReference type="InterPro" id="IPR027417">
    <property type="entry name" value="P-loop_NTPase"/>
</dbReference>
<evidence type="ECO:0008006" key="3">
    <source>
        <dbReference type="Google" id="ProtNLM"/>
    </source>
</evidence>
<dbReference type="Proteomes" id="UP000825886">
    <property type="component" value="Chromosome"/>
</dbReference>